<gene>
    <name evidence="2" type="ORF">H9831_01320</name>
</gene>
<organism evidence="2 3">
    <name type="scientific">Candidatus Eisenbergiella pullistercoris</name>
    <dbReference type="NCBI Taxonomy" id="2838555"/>
    <lineage>
        <taxon>Bacteria</taxon>
        <taxon>Bacillati</taxon>
        <taxon>Bacillota</taxon>
        <taxon>Clostridia</taxon>
        <taxon>Lachnospirales</taxon>
        <taxon>Lachnospiraceae</taxon>
        <taxon>Eisenbergiella</taxon>
    </lineage>
</organism>
<accession>A0A9D1YN18</accession>
<dbReference type="InterPro" id="IPR051706">
    <property type="entry name" value="Glycosyltransferase_domain"/>
</dbReference>
<evidence type="ECO:0000313" key="2">
    <source>
        <dbReference type="EMBL" id="HIY59313.1"/>
    </source>
</evidence>
<dbReference type="EMBL" id="DXDD01000014">
    <property type="protein sequence ID" value="HIY59313.1"/>
    <property type="molecule type" value="Genomic_DNA"/>
</dbReference>
<dbReference type="Gene3D" id="3.90.550.20">
    <property type="match status" value="1"/>
</dbReference>
<reference evidence="2" key="1">
    <citation type="journal article" date="2021" name="PeerJ">
        <title>Extensive microbial diversity within the chicken gut microbiome revealed by metagenomics and culture.</title>
        <authorList>
            <person name="Gilroy R."/>
            <person name="Ravi A."/>
            <person name="Getino M."/>
            <person name="Pursley I."/>
            <person name="Horton D.L."/>
            <person name="Alikhan N.F."/>
            <person name="Baker D."/>
            <person name="Gharbi K."/>
            <person name="Hall N."/>
            <person name="Watson M."/>
            <person name="Adriaenssens E.M."/>
            <person name="Foster-Nyarko E."/>
            <person name="Jarju S."/>
            <person name="Secka A."/>
            <person name="Antonio M."/>
            <person name="Oren A."/>
            <person name="Chaudhuri R.R."/>
            <person name="La Ragione R."/>
            <person name="Hildebrand F."/>
            <person name="Pallen M.J."/>
        </authorList>
    </citation>
    <scope>NUCLEOTIDE SEQUENCE</scope>
    <source>
        <strain evidence="2">ChiSxjej3B15-24422</strain>
    </source>
</reference>
<sequence length="253" mass="30044">MEQYIPKVIHYSWFGGKEKPAFIRKCISTWEKKMPEYRIVEWNESNFNLEEHPFALDAYRAKKYAFVSDYVRVYVMYHYGGIYFDTDIEVKRDFSDKLAGARFVIAFELPDSLMTGFFAAQKGNPAVKEILDYYDRTSFYNEDGSMQLTPNPIIFARETAKFGLVFNGQYQEIGDGMRIFPNEVFGGYNVYDMIYTITENTVLVHHYTASWRTVREEIPVKLKKLMLKLFGVEFFRFMRRVKHKILKIEDRQK</sequence>
<evidence type="ECO:0000313" key="3">
    <source>
        <dbReference type="Proteomes" id="UP000824007"/>
    </source>
</evidence>
<protein>
    <recommendedName>
        <fullName evidence="4">Glycosyl transferase</fullName>
    </recommendedName>
</protein>
<evidence type="ECO:0000256" key="1">
    <source>
        <dbReference type="ARBA" id="ARBA00022679"/>
    </source>
</evidence>
<dbReference type="InterPro" id="IPR029044">
    <property type="entry name" value="Nucleotide-diphossugar_trans"/>
</dbReference>
<evidence type="ECO:0008006" key="4">
    <source>
        <dbReference type="Google" id="ProtNLM"/>
    </source>
</evidence>
<dbReference type="GO" id="GO:0051999">
    <property type="term" value="P:mannosyl-inositol phosphorylceramide biosynthetic process"/>
    <property type="evidence" value="ECO:0007669"/>
    <property type="project" value="TreeGrafter"/>
</dbReference>
<dbReference type="GO" id="GO:0016020">
    <property type="term" value="C:membrane"/>
    <property type="evidence" value="ECO:0007669"/>
    <property type="project" value="GOC"/>
</dbReference>
<dbReference type="PANTHER" id="PTHR32385">
    <property type="entry name" value="MANNOSYL PHOSPHORYLINOSITOL CERAMIDE SYNTHASE"/>
    <property type="match status" value="1"/>
</dbReference>
<dbReference type="PANTHER" id="PTHR32385:SF15">
    <property type="entry name" value="INOSITOL PHOSPHOCERAMIDE MANNOSYLTRANSFERASE 1"/>
    <property type="match status" value="1"/>
</dbReference>
<dbReference type="SUPFAM" id="SSF53448">
    <property type="entry name" value="Nucleotide-diphospho-sugar transferases"/>
    <property type="match status" value="1"/>
</dbReference>
<dbReference type="Proteomes" id="UP000824007">
    <property type="component" value="Unassembled WGS sequence"/>
</dbReference>
<proteinExistence type="predicted"/>
<dbReference type="InterPro" id="IPR007577">
    <property type="entry name" value="GlycoTrfase_DXD_sugar-bd_CS"/>
</dbReference>
<dbReference type="AlphaFoldDB" id="A0A9D1YN18"/>
<dbReference type="Pfam" id="PF04488">
    <property type="entry name" value="Gly_transf_sug"/>
    <property type="match status" value="1"/>
</dbReference>
<dbReference type="GO" id="GO:0000030">
    <property type="term" value="F:mannosyltransferase activity"/>
    <property type="evidence" value="ECO:0007669"/>
    <property type="project" value="TreeGrafter"/>
</dbReference>
<comment type="caution">
    <text evidence="2">The sequence shown here is derived from an EMBL/GenBank/DDBJ whole genome shotgun (WGS) entry which is preliminary data.</text>
</comment>
<reference evidence="2" key="2">
    <citation type="submission" date="2021-04" db="EMBL/GenBank/DDBJ databases">
        <authorList>
            <person name="Gilroy R."/>
        </authorList>
    </citation>
    <scope>NUCLEOTIDE SEQUENCE</scope>
    <source>
        <strain evidence="2">ChiSxjej3B15-24422</strain>
    </source>
</reference>
<keyword evidence="1" id="KW-0808">Transferase</keyword>
<name>A0A9D1YN18_9FIRM</name>